<evidence type="ECO:0000259" key="17">
    <source>
        <dbReference type="Pfam" id="PF00650"/>
    </source>
</evidence>
<comment type="cofactor">
    <cofactor evidence="1">
        <name>heme b</name>
        <dbReference type="ChEBI" id="CHEBI:60344"/>
    </cofactor>
</comment>
<comment type="catalytic activity">
    <reaction evidence="13">
        <text>a 1,2-diacyl-sn-glycero-3-phospho-(1D-myo-inositol)(in) = a 1,2-diacyl-sn-glycero-3-phospho-(1D-myo-inositol)(out)</text>
        <dbReference type="Rhea" id="RHEA:38691"/>
        <dbReference type="ChEBI" id="CHEBI:57880"/>
    </reaction>
    <physiologicalReaction direction="left-to-right" evidence="13">
        <dbReference type="Rhea" id="RHEA:38692"/>
    </physiologicalReaction>
</comment>
<dbReference type="Gene3D" id="3.40.525.10">
    <property type="entry name" value="CRAL-TRIO lipid binding domain"/>
    <property type="match status" value="1"/>
</dbReference>
<evidence type="ECO:0000256" key="4">
    <source>
        <dbReference type="ARBA" id="ARBA00022448"/>
    </source>
</evidence>
<keyword evidence="7" id="KW-0479">Metal-binding</keyword>
<keyword evidence="12 15" id="KW-0472">Membrane</keyword>
<dbReference type="Pfam" id="PF00650">
    <property type="entry name" value="CRAL_TRIO"/>
    <property type="match status" value="1"/>
</dbReference>
<comment type="similarity">
    <text evidence="3 15">Belongs to the SFH5 family.</text>
</comment>
<reference evidence="18 19" key="1">
    <citation type="submission" date="2017-06" db="EMBL/GenBank/DDBJ databases">
        <title>Ant-infecting Ophiocordyceps genomes reveal a high diversity of potential behavioral manipulation genes and a possible major role for enterotoxins.</title>
        <authorList>
            <person name="De Bekker C."/>
            <person name="Evans H.C."/>
            <person name="Brachmann A."/>
            <person name="Hughes D.P."/>
        </authorList>
    </citation>
    <scope>NUCLEOTIDE SEQUENCE [LARGE SCALE GENOMIC DNA]</scope>
    <source>
        <strain evidence="18 19">Map16</strain>
    </source>
</reference>
<dbReference type="AlphaFoldDB" id="A0A2C5YPZ5"/>
<evidence type="ECO:0000256" key="14">
    <source>
        <dbReference type="ARBA" id="ARBA00024180"/>
    </source>
</evidence>
<gene>
    <name evidence="18" type="ORF">CDD80_6636</name>
</gene>
<evidence type="ECO:0000256" key="13">
    <source>
        <dbReference type="ARBA" id="ARBA00024146"/>
    </source>
</evidence>
<dbReference type="GO" id="GO:0017157">
    <property type="term" value="P:regulation of exocytosis"/>
    <property type="evidence" value="ECO:0007669"/>
    <property type="project" value="TreeGrafter"/>
</dbReference>
<dbReference type="GO" id="GO:0046872">
    <property type="term" value="F:metal ion binding"/>
    <property type="evidence" value="ECO:0007669"/>
    <property type="project" value="UniProtKB-KW"/>
</dbReference>
<dbReference type="GO" id="GO:0032541">
    <property type="term" value="C:cortical endoplasmic reticulum"/>
    <property type="evidence" value="ECO:0007669"/>
    <property type="project" value="TreeGrafter"/>
</dbReference>
<evidence type="ECO:0000256" key="15">
    <source>
        <dbReference type="RuleBase" id="RU367059"/>
    </source>
</evidence>
<evidence type="ECO:0000256" key="3">
    <source>
        <dbReference type="ARBA" id="ARBA00006667"/>
    </source>
</evidence>
<dbReference type="STRING" id="2004952.A0A2C5YPZ5"/>
<dbReference type="InterPro" id="IPR042938">
    <property type="entry name" value="Sfh5"/>
</dbReference>
<keyword evidence="4 15" id="KW-0813">Transport</keyword>
<dbReference type="SUPFAM" id="SSF52087">
    <property type="entry name" value="CRAL/TRIO domain"/>
    <property type="match status" value="1"/>
</dbReference>
<keyword evidence="19" id="KW-1185">Reference proteome</keyword>
<evidence type="ECO:0000256" key="10">
    <source>
        <dbReference type="ARBA" id="ARBA00023004"/>
    </source>
</evidence>
<dbReference type="SUPFAM" id="SSF46938">
    <property type="entry name" value="CRAL/TRIO N-terminal domain"/>
    <property type="match status" value="1"/>
</dbReference>
<dbReference type="GO" id="GO:0008526">
    <property type="term" value="F:phosphatidylinositol transfer activity"/>
    <property type="evidence" value="ECO:0007669"/>
    <property type="project" value="UniProtKB-UniRule"/>
</dbReference>
<keyword evidence="9 15" id="KW-0492">Microsome</keyword>
<dbReference type="GO" id="GO:0043001">
    <property type="term" value="P:Golgi to plasma membrane protein transport"/>
    <property type="evidence" value="ECO:0007669"/>
    <property type="project" value="TreeGrafter"/>
</dbReference>
<dbReference type="PANTHER" id="PTHR47669:SF1">
    <property type="entry name" value="PHOSPHATIDYLINOSITOL TRANSFER PROTEIN SFH5"/>
    <property type="match status" value="1"/>
</dbReference>
<evidence type="ECO:0000256" key="6">
    <source>
        <dbReference type="ARBA" id="ARBA00022617"/>
    </source>
</evidence>
<dbReference type="OrthoDB" id="75724at2759"/>
<feature type="compositionally biased region" description="Basic and acidic residues" evidence="16">
    <location>
        <begin position="335"/>
        <end position="355"/>
    </location>
</feature>
<sequence length="366" mass="40624">MPSTREILLAQFETMTINLTREAFHTEVWGIELVPGSPPTRLILLKFLRFNNWNVNKAAKHLAEVLRWRRRWQPLDLVRAAHDSSKFQGLGFVTTHRPLVAFGDADSAIGVGRDVPRPRDMVLVWNLYSSIRNSKALFSDVDEYLRYRIALMELAIQKFNLDEFDQQLEHDSRDDFHIIEVHDHGSGPLKKMRPRFCNASLSTLKKFSRAYPGLLLKHYSVNVPPMSGTSWNIIKSMMPWSPFSKVKAMTQGQSLAAELRTIAHSLPVSYGGRSVGIFAVASSPIMMDPPSPPAEEVSVAVPVKVAKERSNISDDDDQIAPVEIADTTGPSVLMKGEDTGDKSVPDAHGAAQHDDACVTADAGVTA</sequence>
<comment type="function">
    <text evidence="14">Non-classical phosphatidylinositol (PtdIns) transfer protein (PITP), which exhibits PtdIns-binding/transfer activity in the absence of detectable PtdCho-binding/transfer activity. Regulates PtdIns(4,5)P2 homeostasis at the plasma membrane. Heme-binding protein that may play a role in organic oxidant-induced stress responses.</text>
</comment>
<evidence type="ECO:0000313" key="18">
    <source>
        <dbReference type="EMBL" id="PHH69590.1"/>
    </source>
</evidence>
<protein>
    <recommendedName>
        <fullName evidence="15">Phosphatidylinositol transfer protein SFH5</fullName>
        <shortName evidence="15">PITP SFH5</shortName>
    </recommendedName>
</protein>
<name>A0A2C5YPZ5_9HYPO</name>
<dbReference type="InterPro" id="IPR001251">
    <property type="entry name" value="CRAL-TRIO_dom"/>
</dbReference>
<dbReference type="GO" id="GO:0005789">
    <property type="term" value="C:endoplasmic reticulum membrane"/>
    <property type="evidence" value="ECO:0007669"/>
    <property type="project" value="UniProtKB-SubCell"/>
</dbReference>
<feature type="domain" description="CRAL-TRIO" evidence="17">
    <location>
        <begin position="138"/>
        <end position="272"/>
    </location>
</feature>
<evidence type="ECO:0000256" key="1">
    <source>
        <dbReference type="ARBA" id="ARBA00001970"/>
    </source>
</evidence>
<feature type="region of interest" description="Disordered" evidence="16">
    <location>
        <begin position="324"/>
        <end position="355"/>
    </location>
</feature>
<evidence type="ECO:0000256" key="11">
    <source>
        <dbReference type="ARBA" id="ARBA00023055"/>
    </source>
</evidence>
<evidence type="ECO:0000256" key="2">
    <source>
        <dbReference type="ARBA" id="ARBA00004406"/>
    </source>
</evidence>
<dbReference type="InterPro" id="IPR036865">
    <property type="entry name" value="CRAL-TRIO_dom_sf"/>
</dbReference>
<accession>A0A2C5YPZ5</accession>
<comment type="caution">
    <text evidence="18">The sequence shown here is derived from an EMBL/GenBank/DDBJ whole genome shotgun (WGS) entry which is preliminary data.</text>
</comment>
<dbReference type="GO" id="GO:0005886">
    <property type="term" value="C:plasma membrane"/>
    <property type="evidence" value="ECO:0007669"/>
    <property type="project" value="TreeGrafter"/>
</dbReference>
<keyword evidence="10" id="KW-0408">Iron</keyword>
<evidence type="ECO:0000256" key="5">
    <source>
        <dbReference type="ARBA" id="ARBA00022490"/>
    </source>
</evidence>
<keyword evidence="6" id="KW-0349">Heme</keyword>
<evidence type="ECO:0000256" key="12">
    <source>
        <dbReference type="ARBA" id="ARBA00023136"/>
    </source>
</evidence>
<dbReference type="GO" id="GO:0005829">
    <property type="term" value="C:cytosol"/>
    <property type="evidence" value="ECO:0007669"/>
    <property type="project" value="TreeGrafter"/>
</dbReference>
<keyword evidence="8 15" id="KW-0256">Endoplasmic reticulum</keyword>
<keyword evidence="11 15" id="KW-0445">Lipid transport</keyword>
<evidence type="ECO:0000256" key="16">
    <source>
        <dbReference type="SAM" id="MobiDB-lite"/>
    </source>
</evidence>
<comment type="subcellular location">
    <subcellularLocation>
        <location evidence="15">Cytoplasm</location>
    </subcellularLocation>
    <subcellularLocation>
        <location evidence="2 15">Endoplasmic reticulum membrane</location>
        <topology evidence="2 15">Peripheral membrane protein</topology>
    </subcellularLocation>
    <subcellularLocation>
        <location evidence="15">Microsome membrane</location>
        <topology evidence="15">Peripheral membrane protein</topology>
    </subcellularLocation>
</comment>
<dbReference type="PANTHER" id="PTHR47669">
    <property type="entry name" value="PHOSPHATIDYLINOSITOL TRANSFER PROTEIN SFH5"/>
    <property type="match status" value="1"/>
</dbReference>
<evidence type="ECO:0000256" key="9">
    <source>
        <dbReference type="ARBA" id="ARBA00022848"/>
    </source>
</evidence>
<proteinExistence type="inferred from homology"/>
<dbReference type="Proteomes" id="UP000226431">
    <property type="component" value="Unassembled WGS sequence"/>
</dbReference>
<keyword evidence="5 15" id="KW-0963">Cytoplasm</keyword>
<evidence type="ECO:0000256" key="8">
    <source>
        <dbReference type="ARBA" id="ARBA00022824"/>
    </source>
</evidence>
<evidence type="ECO:0000256" key="7">
    <source>
        <dbReference type="ARBA" id="ARBA00022723"/>
    </source>
</evidence>
<organism evidence="18 19">
    <name type="scientific">Ophiocordyceps camponoti-rufipedis</name>
    <dbReference type="NCBI Taxonomy" id="2004952"/>
    <lineage>
        <taxon>Eukaryota</taxon>
        <taxon>Fungi</taxon>
        <taxon>Dikarya</taxon>
        <taxon>Ascomycota</taxon>
        <taxon>Pezizomycotina</taxon>
        <taxon>Sordariomycetes</taxon>
        <taxon>Hypocreomycetidae</taxon>
        <taxon>Hypocreales</taxon>
        <taxon>Ophiocordycipitaceae</taxon>
        <taxon>Ophiocordyceps</taxon>
    </lineage>
</organism>
<evidence type="ECO:0000313" key="19">
    <source>
        <dbReference type="Proteomes" id="UP000226431"/>
    </source>
</evidence>
<dbReference type="InterPro" id="IPR036273">
    <property type="entry name" value="CRAL/TRIO_N_dom_sf"/>
</dbReference>
<dbReference type="EMBL" id="NJES01000740">
    <property type="protein sequence ID" value="PHH69590.1"/>
    <property type="molecule type" value="Genomic_DNA"/>
</dbReference>